<evidence type="ECO:0008006" key="3">
    <source>
        <dbReference type="Google" id="ProtNLM"/>
    </source>
</evidence>
<dbReference type="Proteomes" id="UP000009007">
    <property type="component" value="Chromosome I"/>
</dbReference>
<protein>
    <recommendedName>
        <fullName evidence="3">Lipoprotein</fullName>
    </recommendedName>
</protein>
<sequence length="246" mass="26625">MRRSYLVLLVLVFGIAVISSGCTGVISVPVAHPLQIEEGPVTGVWEEILKAADLRNDTVQLETFDIHTDAGGEVDSLHILFSGVRHEKTVWYDAALTGTDRVVLRQETRPESSGSGPHPSGVFEALDTCFRTTPREDGTITSADLLNGVNIVFDSEYIRTFAYSDGRLHPLRLVTFPRDETVYYLSVCNYPEPTMNGTGDHRSGGGATGGACRGCEQPCLTLFTEDPLAKAPSVERLPETAPASGQ</sequence>
<keyword evidence="2" id="KW-1185">Reference proteome</keyword>
<dbReference type="GeneID" id="13355905"/>
<dbReference type="PATRIC" id="fig|1201294.9.peg.1645"/>
<proteinExistence type="predicted"/>
<dbReference type="STRING" id="1201294.BN140_1493"/>
<evidence type="ECO:0000313" key="2">
    <source>
        <dbReference type="Proteomes" id="UP000009007"/>
    </source>
</evidence>
<organism evidence="1 2">
    <name type="scientific">Methanoculleus bourgensis (strain ATCC 43281 / DSM 3045 / OCM 15 / MS2)</name>
    <name type="common">Methanogenium bourgense</name>
    <dbReference type="NCBI Taxonomy" id="1201294"/>
    <lineage>
        <taxon>Archaea</taxon>
        <taxon>Methanobacteriati</taxon>
        <taxon>Methanobacteriota</taxon>
        <taxon>Stenosarchaea group</taxon>
        <taxon>Methanomicrobia</taxon>
        <taxon>Methanomicrobiales</taxon>
        <taxon>Methanomicrobiaceae</taxon>
        <taxon>Methanoculleus</taxon>
    </lineage>
</organism>
<dbReference type="EMBL" id="HE964772">
    <property type="protein sequence ID" value="CCJ36416.1"/>
    <property type="molecule type" value="Genomic_DNA"/>
</dbReference>
<dbReference type="BioCyc" id="MBOU1201294:BN140_RS07455-MONOMER"/>
<evidence type="ECO:0000313" key="1">
    <source>
        <dbReference type="EMBL" id="CCJ36416.1"/>
    </source>
</evidence>
<gene>
    <name evidence="1" type="ordered locus">BN140_1493</name>
</gene>
<dbReference type="RefSeq" id="WP_014867391.1">
    <property type="nucleotide sequence ID" value="NC_018227.2"/>
</dbReference>
<name>I7KD10_METBM</name>
<dbReference type="KEGG" id="mbg:BN140_1493"/>
<dbReference type="HOGENOM" id="CLU_1127085_0_0_2"/>
<dbReference type="AlphaFoldDB" id="I7KD10"/>
<dbReference type="PROSITE" id="PS51257">
    <property type="entry name" value="PROKAR_LIPOPROTEIN"/>
    <property type="match status" value="1"/>
</dbReference>
<accession>I7KD10</accession>
<reference evidence="2" key="1">
    <citation type="journal article" date="2012" name="J. Bacteriol.">
        <title>Complete genome sequence of the hydrogenotrophic, methanogenic archaeon Methanoculleus bourgensis strain MS2T, isolated from a sewage sludge digester.</title>
        <authorList>
            <person name="Maus I."/>
            <person name="Wibberg D."/>
            <person name="Stantscheff R."/>
            <person name="Eikmeyer F.G."/>
            <person name="Seffner A."/>
            <person name="Boelter J."/>
            <person name="Szczepanowski R."/>
            <person name="Blom J."/>
            <person name="Jaenicke S."/>
            <person name="Konig H."/>
            <person name="Puhler A."/>
            <person name="Schluter A."/>
        </authorList>
    </citation>
    <scope>NUCLEOTIDE SEQUENCE [LARGE SCALE GENOMIC DNA]</scope>
    <source>
        <strain evidence="2">ATCC 43281 / DSM 3045 / OCM 15 / MS2</strain>
    </source>
</reference>